<evidence type="ECO:0000259" key="21">
    <source>
        <dbReference type="SMART" id="SM00237"/>
    </source>
</evidence>
<dbReference type="STRING" id="2018661.A0A2A2L083"/>
<keyword evidence="12" id="KW-0112">Calmodulin-binding</keyword>
<keyword evidence="13 20" id="KW-1133">Transmembrane helix</keyword>
<evidence type="ECO:0000313" key="23">
    <source>
        <dbReference type="Proteomes" id="UP000218231"/>
    </source>
</evidence>
<name>A0A2A2L083_9BILA</name>
<dbReference type="GO" id="GO:0007154">
    <property type="term" value="P:cell communication"/>
    <property type="evidence" value="ECO:0007669"/>
    <property type="project" value="InterPro"/>
</dbReference>
<feature type="domain" description="Calx-beta" evidence="21">
    <location>
        <begin position="142"/>
        <end position="244"/>
    </location>
</feature>
<dbReference type="InterPro" id="IPR044880">
    <property type="entry name" value="NCX_ion-bd_dom_sf"/>
</dbReference>
<dbReference type="InterPro" id="IPR003644">
    <property type="entry name" value="Calx_beta"/>
</dbReference>
<dbReference type="Proteomes" id="UP000218231">
    <property type="component" value="Unassembled WGS sequence"/>
</dbReference>
<evidence type="ECO:0000256" key="20">
    <source>
        <dbReference type="SAM" id="Phobius"/>
    </source>
</evidence>
<dbReference type="SMART" id="SM00237">
    <property type="entry name" value="Calx_beta"/>
    <property type="match status" value="2"/>
</dbReference>
<evidence type="ECO:0000256" key="16">
    <source>
        <dbReference type="ARBA" id="ARBA00023136"/>
    </source>
</evidence>
<dbReference type="PANTHER" id="PTHR11878:SF76">
    <property type="entry name" value="CALX-BETA DOMAIN-CONTAINING PROTEIN"/>
    <property type="match status" value="1"/>
</dbReference>
<evidence type="ECO:0000256" key="10">
    <source>
        <dbReference type="ARBA" id="ARBA00022737"/>
    </source>
</evidence>
<dbReference type="PANTHER" id="PTHR11878">
    <property type="entry name" value="SODIUM/CALCIUM EXCHANGER"/>
    <property type="match status" value="1"/>
</dbReference>
<evidence type="ECO:0000256" key="1">
    <source>
        <dbReference type="ARBA" id="ARBA00004651"/>
    </source>
</evidence>
<keyword evidence="3" id="KW-0813">Transport</keyword>
<dbReference type="Pfam" id="PF01699">
    <property type="entry name" value="Na_Ca_ex"/>
    <property type="match status" value="1"/>
</dbReference>
<keyword evidence="23" id="KW-1185">Reference proteome</keyword>
<dbReference type="InterPro" id="IPR038081">
    <property type="entry name" value="CalX-like_sf"/>
</dbReference>
<evidence type="ECO:0000256" key="7">
    <source>
        <dbReference type="ARBA" id="ARBA00022692"/>
    </source>
</evidence>
<keyword evidence="11" id="KW-0106">Calcium</keyword>
<sequence>MSSSQRKIGEFREIEKLIEETEVPQSNGRTKPIIEFSARIYAIDKNDKQVKLTIVRRGLTKNAINVNYTTVNGVAKRDQHFLFKSKSLQFVANEAKRDIYIDLIQGDDWRINHVFYVHLKVEDQSKGDKTKLGNCANARILFVRENYSFDGLPTIEFTKNNYLVTESIGWMRVCVTKSYTGCLPNGVSINFDTQDGSADAYSDYMPIKNGQLIFNDQEYQKYIDIQILNEGKDVKDQTFTLEIKRVHDPNFSIGAKCKTTITIVPDNKMLKNVMNIHRLLGHYLKKMSPGQQSWREQILNAVSVNAGDLTNATICDCITHALAFPWKFTFAFIPPPSLMNGYPSFIFALVVIGFLTAIVGDLASIFGCMVGIKDSVTAITLVALGTSMPDTFASKFAAENDDSADNAIGNVTGSNSVNVFLGLGVSWVVAAIYWAFKGEEFRVESGDLSFSVAIFMGFSIIFLMILTLRRRLSLFGRAELGGPAVPRIACSILFCSFWIGYIFLSIWNSMT</sequence>
<dbReference type="EMBL" id="LIAE01007385">
    <property type="protein sequence ID" value="PAV79659.1"/>
    <property type="molecule type" value="Genomic_DNA"/>
</dbReference>
<evidence type="ECO:0000256" key="11">
    <source>
        <dbReference type="ARBA" id="ARBA00022837"/>
    </source>
</evidence>
<organism evidence="22 23">
    <name type="scientific">Diploscapter pachys</name>
    <dbReference type="NCBI Taxonomy" id="2018661"/>
    <lineage>
        <taxon>Eukaryota</taxon>
        <taxon>Metazoa</taxon>
        <taxon>Ecdysozoa</taxon>
        <taxon>Nematoda</taxon>
        <taxon>Chromadorea</taxon>
        <taxon>Rhabditida</taxon>
        <taxon>Rhabditina</taxon>
        <taxon>Rhabditomorpha</taxon>
        <taxon>Rhabditoidea</taxon>
        <taxon>Rhabditidae</taxon>
        <taxon>Diploscapter</taxon>
    </lineage>
</organism>
<keyword evidence="15" id="KW-0406">Ion transport</keyword>
<evidence type="ECO:0000256" key="2">
    <source>
        <dbReference type="ARBA" id="ARBA00007489"/>
    </source>
</evidence>
<dbReference type="GO" id="GO:0098794">
    <property type="term" value="C:postsynapse"/>
    <property type="evidence" value="ECO:0007669"/>
    <property type="project" value="TreeGrafter"/>
</dbReference>
<evidence type="ECO:0000256" key="19">
    <source>
        <dbReference type="ARBA" id="ARBA00033667"/>
    </source>
</evidence>
<dbReference type="Gene3D" id="1.20.1420.30">
    <property type="entry name" value="NCX, central ion-binding region"/>
    <property type="match status" value="1"/>
</dbReference>
<comment type="subcellular location">
    <subcellularLocation>
        <location evidence="1">Cell membrane</location>
        <topology evidence="1">Multi-pass membrane protein</topology>
    </subcellularLocation>
</comment>
<evidence type="ECO:0000256" key="8">
    <source>
        <dbReference type="ARBA" id="ARBA00022723"/>
    </source>
</evidence>
<protein>
    <recommendedName>
        <fullName evidence="21">Calx-beta domain-containing protein</fullName>
    </recommendedName>
</protein>
<comment type="similarity">
    <text evidence="2">Belongs to the Ca(2+):cation antiporter (CaCA) (TC 2.A.19) family. SLC8 subfamily.</text>
</comment>
<dbReference type="SUPFAM" id="SSF141072">
    <property type="entry name" value="CalX-like"/>
    <property type="match status" value="2"/>
</dbReference>
<evidence type="ECO:0000256" key="6">
    <source>
        <dbReference type="ARBA" id="ARBA00022568"/>
    </source>
</evidence>
<dbReference type="PRINTS" id="PR01259">
    <property type="entry name" value="NACAEXCHNGR"/>
</dbReference>
<dbReference type="EMBL" id="LIAE01007385">
    <property type="protein sequence ID" value="PAV79658.1"/>
    <property type="molecule type" value="Genomic_DNA"/>
</dbReference>
<gene>
    <name evidence="22" type="ORF">WR25_05172</name>
</gene>
<dbReference type="EMBL" id="LIAE01007385">
    <property type="protein sequence ID" value="PAV79660.1"/>
    <property type="molecule type" value="Genomic_DNA"/>
</dbReference>
<feature type="transmembrane region" description="Helical" evidence="20">
    <location>
        <begin position="448"/>
        <end position="468"/>
    </location>
</feature>
<dbReference type="GO" id="GO:0042383">
    <property type="term" value="C:sarcolemma"/>
    <property type="evidence" value="ECO:0007669"/>
    <property type="project" value="TreeGrafter"/>
</dbReference>
<dbReference type="InterPro" id="IPR051171">
    <property type="entry name" value="CaCA"/>
</dbReference>
<dbReference type="AlphaFoldDB" id="A0A2A2L083"/>
<dbReference type="GO" id="GO:0098703">
    <property type="term" value="P:calcium ion import across plasma membrane"/>
    <property type="evidence" value="ECO:0007669"/>
    <property type="project" value="TreeGrafter"/>
</dbReference>
<evidence type="ECO:0000256" key="14">
    <source>
        <dbReference type="ARBA" id="ARBA00023053"/>
    </source>
</evidence>
<evidence type="ECO:0000256" key="12">
    <source>
        <dbReference type="ARBA" id="ARBA00022860"/>
    </source>
</evidence>
<evidence type="ECO:0000256" key="9">
    <source>
        <dbReference type="ARBA" id="ARBA00022729"/>
    </source>
</evidence>
<dbReference type="GO" id="GO:0005432">
    <property type="term" value="F:calcium:sodium antiporter activity"/>
    <property type="evidence" value="ECO:0007669"/>
    <property type="project" value="InterPro"/>
</dbReference>
<keyword evidence="5" id="KW-1003">Cell membrane</keyword>
<dbReference type="GO" id="GO:0005516">
    <property type="term" value="F:calmodulin binding"/>
    <property type="evidence" value="ECO:0007669"/>
    <property type="project" value="UniProtKB-KW"/>
</dbReference>
<comment type="catalytic activity">
    <reaction evidence="19">
        <text>Ca(2+)(in) + 3 Na(+)(out) = Ca(2+)(out) + 3 Na(+)(in)</text>
        <dbReference type="Rhea" id="RHEA:69955"/>
        <dbReference type="ChEBI" id="CHEBI:29101"/>
        <dbReference type="ChEBI" id="CHEBI:29108"/>
    </reaction>
</comment>
<comment type="caution">
    <text evidence="22">The sequence shown here is derived from an EMBL/GenBank/DDBJ whole genome shotgun (WGS) entry which is preliminary data.</text>
</comment>
<feature type="domain" description="Calx-beta" evidence="21">
    <location>
        <begin position="21"/>
        <end position="120"/>
    </location>
</feature>
<keyword evidence="14" id="KW-0915">Sodium</keyword>
<evidence type="ECO:0000256" key="3">
    <source>
        <dbReference type="ARBA" id="ARBA00022448"/>
    </source>
</evidence>
<keyword evidence="4" id="KW-0050">Antiport</keyword>
<evidence type="ECO:0000256" key="5">
    <source>
        <dbReference type="ARBA" id="ARBA00022475"/>
    </source>
</evidence>
<dbReference type="InterPro" id="IPR004836">
    <property type="entry name" value="Na_Ca_Ex"/>
</dbReference>
<keyword evidence="7 20" id="KW-0812">Transmembrane</keyword>
<dbReference type="InterPro" id="IPR004837">
    <property type="entry name" value="NaCa_Exmemb"/>
</dbReference>
<feature type="transmembrane region" description="Helical" evidence="20">
    <location>
        <begin position="488"/>
        <end position="507"/>
    </location>
</feature>
<reference evidence="22 23" key="1">
    <citation type="journal article" date="2017" name="Curr. Biol.">
        <title>Genome architecture and evolution of a unichromosomal asexual nematode.</title>
        <authorList>
            <person name="Fradin H."/>
            <person name="Zegar C."/>
            <person name="Gutwein M."/>
            <person name="Lucas J."/>
            <person name="Kovtun M."/>
            <person name="Corcoran D."/>
            <person name="Baugh L.R."/>
            <person name="Kiontke K."/>
            <person name="Gunsalus K."/>
            <person name="Fitch D.H."/>
            <person name="Piano F."/>
        </authorList>
    </citation>
    <scope>NUCLEOTIDE SEQUENCE [LARGE SCALE GENOMIC DNA]</scope>
    <source>
        <strain evidence="22">PF1309</strain>
    </source>
</reference>
<keyword evidence="9" id="KW-0732">Signal</keyword>
<keyword evidence="17" id="KW-0325">Glycoprotein</keyword>
<keyword evidence="8" id="KW-0479">Metal-binding</keyword>
<evidence type="ECO:0000313" key="22">
    <source>
        <dbReference type="EMBL" id="PAV79661.1"/>
    </source>
</evidence>
<dbReference type="GO" id="GO:0030424">
    <property type="term" value="C:axon"/>
    <property type="evidence" value="ECO:0007669"/>
    <property type="project" value="TreeGrafter"/>
</dbReference>
<evidence type="ECO:0000256" key="4">
    <source>
        <dbReference type="ARBA" id="ARBA00022449"/>
    </source>
</evidence>
<dbReference type="Pfam" id="PF03160">
    <property type="entry name" value="Calx-beta"/>
    <property type="match status" value="2"/>
</dbReference>
<evidence type="ECO:0000256" key="18">
    <source>
        <dbReference type="ARBA" id="ARBA00023201"/>
    </source>
</evidence>
<accession>A0A2A2L083</accession>
<dbReference type="GO" id="GO:0046872">
    <property type="term" value="F:metal ion binding"/>
    <property type="evidence" value="ECO:0007669"/>
    <property type="project" value="UniProtKB-KW"/>
</dbReference>
<dbReference type="Gene3D" id="2.60.40.2030">
    <property type="match status" value="2"/>
</dbReference>
<feature type="transmembrane region" description="Helical" evidence="20">
    <location>
        <begin position="345"/>
        <end position="372"/>
    </location>
</feature>
<evidence type="ECO:0000256" key="15">
    <source>
        <dbReference type="ARBA" id="ARBA00023065"/>
    </source>
</evidence>
<dbReference type="OrthoDB" id="418484at2759"/>
<evidence type="ECO:0000256" key="17">
    <source>
        <dbReference type="ARBA" id="ARBA00023180"/>
    </source>
</evidence>
<keyword evidence="10" id="KW-0677">Repeat</keyword>
<dbReference type="EMBL" id="LIAE01007385">
    <property type="protein sequence ID" value="PAV79661.1"/>
    <property type="molecule type" value="Genomic_DNA"/>
</dbReference>
<keyword evidence="18" id="KW-0739">Sodium transport</keyword>
<keyword evidence="6" id="KW-0109">Calcium transport</keyword>
<feature type="transmembrane region" description="Helical" evidence="20">
    <location>
        <begin position="417"/>
        <end position="436"/>
    </location>
</feature>
<evidence type="ECO:0000256" key="13">
    <source>
        <dbReference type="ARBA" id="ARBA00022989"/>
    </source>
</evidence>
<proteinExistence type="inferred from homology"/>
<keyword evidence="16 20" id="KW-0472">Membrane</keyword>